<evidence type="ECO:0000256" key="2">
    <source>
        <dbReference type="ARBA" id="ARBA00023136"/>
    </source>
</evidence>
<accession>A0AAX1N8I3</accession>
<feature type="domain" description="OmpA-like" evidence="6">
    <location>
        <begin position="537"/>
        <end position="655"/>
    </location>
</feature>
<dbReference type="Gene3D" id="3.30.1330.60">
    <property type="entry name" value="OmpA-like domain"/>
    <property type="match status" value="1"/>
</dbReference>
<dbReference type="InterPro" id="IPR011659">
    <property type="entry name" value="WD40"/>
</dbReference>
<dbReference type="PRINTS" id="PR01021">
    <property type="entry name" value="OMPADOMAIN"/>
</dbReference>
<dbReference type="Pfam" id="PF00691">
    <property type="entry name" value="OmpA"/>
    <property type="match status" value="1"/>
</dbReference>
<dbReference type="KEGG" id="fya:KMW28_09750"/>
<dbReference type="PROSITE" id="PS51123">
    <property type="entry name" value="OMPA_2"/>
    <property type="match status" value="1"/>
</dbReference>
<protein>
    <submittedName>
        <fullName evidence="7">OmpA family protein</fullName>
    </submittedName>
</protein>
<evidence type="ECO:0000256" key="4">
    <source>
        <dbReference type="PROSITE-ProRule" id="PRU00473"/>
    </source>
</evidence>
<evidence type="ECO:0000256" key="5">
    <source>
        <dbReference type="SAM" id="SignalP"/>
    </source>
</evidence>
<dbReference type="GO" id="GO:0009279">
    <property type="term" value="C:cell outer membrane"/>
    <property type="evidence" value="ECO:0007669"/>
    <property type="project" value="UniProtKB-SubCell"/>
</dbReference>
<evidence type="ECO:0000313" key="8">
    <source>
        <dbReference type="Proteomes" id="UP000678679"/>
    </source>
</evidence>
<dbReference type="InterPro" id="IPR050330">
    <property type="entry name" value="Bact_OuterMem_StrucFunc"/>
</dbReference>
<dbReference type="CDD" id="cd07185">
    <property type="entry name" value="OmpA_C-like"/>
    <property type="match status" value="1"/>
</dbReference>
<reference evidence="7 8" key="1">
    <citation type="submission" date="2021-05" db="EMBL/GenBank/DDBJ databases">
        <title>Comparative genomic studies on the polysaccharide-degrading batcterial strains of the Flammeovirga genus.</title>
        <authorList>
            <person name="Zewei F."/>
            <person name="Zheng Z."/>
            <person name="Yu L."/>
            <person name="Ruyue G."/>
            <person name="Yanhong M."/>
            <person name="Yuanyuan C."/>
            <person name="Jingyan G."/>
            <person name="Wenjun H."/>
        </authorList>
    </citation>
    <scope>NUCLEOTIDE SEQUENCE [LARGE SCALE GENOMIC DNA]</scope>
    <source>
        <strain evidence="7 8">NBRC:100898</strain>
    </source>
</reference>
<evidence type="ECO:0000256" key="1">
    <source>
        <dbReference type="ARBA" id="ARBA00004442"/>
    </source>
</evidence>
<evidence type="ECO:0000256" key="3">
    <source>
        <dbReference type="ARBA" id="ARBA00023237"/>
    </source>
</evidence>
<dbReference type="Pfam" id="PF07676">
    <property type="entry name" value="PD40"/>
    <property type="match status" value="1"/>
</dbReference>
<gene>
    <name evidence="7" type="ORF">KMW28_09750</name>
</gene>
<dbReference type="Gene3D" id="2.60.40.1120">
    <property type="entry name" value="Carboxypeptidase-like, regulatory domain"/>
    <property type="match status" value="1"/>
</dbReference>
<keyword evidence="8" id="KW-1185">Reference proteome</keyword>
<organism evidence="7 8">
    <name type="scientific">Flammeovirga yaeyamensis</name>
    <dbReference type="NCBI Taxonomy" id="367791"/>
    <lineage>
        <taxon>Bacteria</taxon>
        <taxon>Pseudomonadati</taxon>
        <taxon>Bacteroidota</taxon>
        <taxon>Cytophagia</taxon>
        <taxon>Cytophagales</taxon>
        <taxon>Flammeovirgaceae</taxon>
        <taxon>Flammeovirga</taxon>
    </lineage>
</organism>
<dbReference type="SUPFAM" id="SSF49464">
    <property type="entry name" value="Carboxypeptidase regulatory domain-like"/>
    <property type="match status" value="1"/>
</dbReference>
<dbReference type="Proteomes" id="UP000678679">
    <property type="component" value="Chromosome 1"/>
</dbReference>
<dbReference type="InterPro" id="IPR006664">
    <property type="entry name" value="OMP_bac"/>
</dbReference>
<sequence length="658" mass="74184">MKNIIVSLLLALLCLPIHAQTIFWADTVISYSSEISTVRNNADQVLGRPNVPRNRQEHPHAWLSSEDSLSEITVGFSFPLNNIHQLIIAESFYHNAVQKVYIITTQYEEIEVYSQLPGKLEYGSLISNFFFKTPEHPIEGVRLILNALSSTRMTGIDAIGLSSSTKAISILPQVSEQLVSDVKVEKLPSPINSSDNEHKPVLDISGERLLFSRSSENTPHLFDAVQNDNVWKVTEVMLDSNSNIQDKYITAISPDGLTALSVIDASGTEFQLSTFELSDSIGMDQEQIIIPNVELLKQKSDFFLSNSRKVMLMSLTDHRDEKRTDIYVSFKNDNGNWSTPLNLGNTVNTVSKEITPFLSADETTLYFASDGHQGFGGTDLFVSKRLNDSWTEWSAPENLGTTINTSYDEKDLFLPISGDMGYFVRSDHQNQTDIYSVKLPILLPPEPVAIVSGKVFDKKSNQPIRSRIIYTDIENQKEVGTVYSSSKDGKYYITLPLGKKYAFLAQANGYLSQSEHIDLTLEEKEVNAEQQLYLIPIEKEAHLTLNNIFFDHNSSYLSKESFDELNRIIKLLKEEPSIKKVEICGYTDNQGDDKYNKWLSEKRANSVRNYLIKKGIDANRLKALGKGEEDAVADNNSVEGRKKNRRVDFSILEMDKIN</sequence>
<dbReference type="SUPFAM" id="SSF103088">
    <property type="entry name" value="OmpA-like"/>
    <property type="match status" value="1"/>
</dbReference>
<dbReference type="PANTHER" id="PTHR30329:SF21">
    <property type="entry name" value="LIPOPROTEIN YIAD-RELATED"/>
    <property type="match status" value="1"/>
</dbReference>
<proteinExistence type="predicted"/>
<keyword evidence="2 4" id="KW-0472">Membrane</keyword>
<name>A0AAX1N8I3_9BACT</name>
<dbReference type="InterPro" id="IPR036737">
    <property type="entry name" value="OmpA-like_sf"/>
</dbReference>
<dbReference type="PRINTS" id="PR01023">
    <property type="entry name" value="NAFLGMOTY"/>
</dbReference>
<evidence type="ECO:0000259" key="6">
    <source>
        <dbReference type="PROSITE" id="PS51123"/>
    </source>
</evidence>
<dbReference type="InterPro" id="IPR008969">
    <property type="entry name" value="CarboxyPept-like_regulatory"/>
</dbReference>
<feature type="signal peptide" evidence="5">
    <location>
        <begin position="1"/>
        <end position="19"/>
    </location>
</feature>
<dbReference type="SUPFAM" id="SSF82171">
    <property type="entry name" value="DPP6 N-terminal domain-like"/>
    <property type="match status" value="1"/>
</dbReference>
<keyword evidence="5" id="KW-0732">Signal</keyword>
<evidence type="ECO:0000313" key="7">
    <source>
        <dbReference type="EMBL" id="QWG03838.1"/>
    </source>
</evidence>
<dbReference type="RefSeq" id="WP_169665321.1">
    <property type="nucleotide sequence ID" value="NZ_CP076132.1"/>
</dbReference>
<dbReference type="InterPro" id="IPR006665">
    <property type="entry name" value="OmpA-like"/>
</dbReference>
<dbReference type="EMBL" id="CP076132">
    <property type="protein sequence ID" value="QWG03838.1"/>
    <property type="molecule type" value="Genomic_DNA"/>
</dbReference>
<keyword evidence="3" id="KW-0998">Cell outer membrane</keyword>
<comment type="subcellular location">
    <subcellularLocation>
        <location evidence="1">Cell outer membrane</location>
    </subcellularLocation>
</comment>
<dbReference type="AlphaFoldDB" id="A0AAX1N8I3"/>
<feature type="chain" id="PRO_5043959673" evidence="5">
    <location>
        <begin position="20"/>
        <end position="658"/>
    </location>
</feature>
<dbReference type="PANTHER" id="PTHR30329">
    <property type="entry name" value="STATOR ELEMENT OF FLAGELLAR MOTOR COMPLEX"/>
    <property type="match status" value="1"/>
</dbReference>